<reference evidence="8" key="1">
    <citation type="submission" date="2021-01" db="EMBL/GenBank/DDBJ databases">
        <authorList>
            <person name="Corre E."/>
            <person name="Pelletier E."/>
            <person name="Niang G."/>
            <person name="Scheremetjew M."/>
            <person name="Finn R."/>
            <person name="Kale V."/>
            <person name="Holt S."/>
            <person name="Cochrane G."/>
            <person name="Meng A."/>
            <person name="Brown T."/>
            <person name="Cohen L."/>
        </authorList>
    </citation>
    <scope>NUCLEOTIDE SEQUENCE</scope>
    <source>
        <strain evidence="8">CCMP3328</strain>
    </source>
</reference>
<dbReference type="PANTHER" id="PTHR45630">
    <property type="entry name" value="CATION-TRANSPORTING ATPASE-RELATED"/>
    <property type="match status" value="1"/>
</dbReference>
<dbReference type="AlphaFoldDB" id="A0A7R9ZKV5"/>
<evidence type="ECO:0000256" key="3">
    <source>
        <dbReference type="ARBA" id="ARBA00022741"/>
    </source>
</evidence>
<keyword evidence="6" id="KW-1278">Translocase</keyword>
<keyword evidence="4" id="KW-0067">ATP-binding</keyword>
<evidence type="ECO:0000256" key="6">
    <source>
        <dbReference type="ARBA" id="ARBA00022967"/>
    </source>
</evidence>
<dbReference type="InterPro" id="IPR023298">
    <property type="entry name" value="ATPase_P-typ_TM_dom_sf"/>
</dbReference>
<keyword evidence="5" id="KW-0460">Magnesium</keyword>
<evidence type="ECO:0000256" key="1">
    <source>
        <dbReference type="ARBA" id="ARBA00004141"/>
    </source>
</evidence>
<keyword evidence="2" id="KW-0479">Metal-binding</keyword>
<protein>
    <submittedName>
        <fullName evidence="8">Uncharacterized protein</fullName>
    </submittedName>
</protein>
<evidence type="ECO:0000256" key="5">
    <source>
        <dbReference type="ARBA" id="ARBA00022842"/>
    </source>
</evidence>
<evidence type="ECO:0000313" key="8">
    <source>
        <dbReference type="EMBL" id="CAD8331784.1"/>
    </source>
</evidence>
<keyword evidence="3" id="KW-0547">Nucleotide-binding</keyword>
<dbReference type="GO" id="GO:0046872">
    <property type="term" value="F:metal ion binding"/>
    <property type="evidence" value="ECO:0007669"/>
    <property type="project" value="UniProtKB-KW"/>
</dbReference>
<feature type="transmembrane region" description="Helical" evidence="7">
    <location>
        <begin position="195"/>
        <end position="213"/>
    </location>
</feature>
<dbReference type="GO" id="GO:0140358">
    <property type="term" value="F:P-type transmembrane transporter activity"/>
    <property type="evidence" value="ECO:0007669"/>
    <property type="project" value="InterPro"/>
</dbReference>
<gene>
    <name evidence="8" type="ORF">CAUS1442_LOCUS3883</name>
</gene>
<comment type="subcellular location">
    <subcellularLocation>
        <location evidence="1">Membrane</location>
        <topology evidence="1">Multi-pass membrane protein</topology>
    </subcellularLocation>
</comment>
<keyword evidence="7" id="KW-0812">Transmembrane</keyword>
<keyword evidence="7" id="KW-1133">Transmembrane helix</keyword>
<dbReference type="EMBL" id="HBEF01006275">
    <property type="protein sequence ID" value="CAD8331784.1"/>
    <property type="molecule type" value="Transcribed_RNA"/>
</dbReference>
<accession>A0A7R9ZKV5</accession>
<dbReference type="GO" id="GO:0019829">
    <property type="term" value="F:ATPase-coupled monoatomic cation transmembrane transporter activity"/>
    <property type="evidence" value="ECO:0007669"/>
    <property type="project" value="TreeGrafter"/>
</dbReference>
<dbReference type="PANTHER" id="PTHR45630:SF6">
    <property type="entry name" value="CATION-TRANSPORTING P-TYPE ATPASE N-TERMINAL DOMAIN-CONTAINING PROTEIN"/>
    <property type="match status" value="1"/>
</dbReference>
<feature type="transmembrane region" description="Helical" evidence="7">
    <location>
        <begin position="34"/>
        <end position="58"/>
    </location>
</feature>
<keyword evidence="7" id="KW-0472">Membrane</keyword>
<dbReference type="GO" id="GO:0005524">
    <property type="term" value="F:ATP binding"/>
    <property type="evidence" value="ECO:0007669"/>
    <property type="project" value="UniProtKB-KW"/>
</dbReference>
<feature type="transmembrane region" description="Helical" evidence="7">
    <location>
        <begin position="116"/>
        <end position="135"/>
    </location>
</feature>
<sequence length="273" mass="30278">MTAMGMLGSISFMSVSRSKPLDRLSPVRPLTSIFHPALFISLLGQFSIHLATMMYAVYSAKLHLPTDHAVDLDGVFKPGILNTVVFLVSNVQQVTVFVVNLQGRPFMTGLTENRPLLWSLVCTFILTFMFASETVPGLNKYFQLVPFPDEEFRDFLLKLLAFDVFATFSLDRLMKFLFCPHILFASMKGTTMKDVFSLARTFAVIAFLMYNFLGNDEAWEELIRMEEELAMNLTNATEGVSDALDDVVECIGDACDAVKTAAVAGAGVGSDEF</sequence>
<proteinExistence type="predicted"/>
<dbReference type="InterPro" id="IPR006544">
    <property type="entry name" value="P-type_TPase_V"/>
</dbReference>
<organism evidence="8">
    <name type="scientific">Craspedostauros australis</name>
    <dbReference type="NCBI Taxonomy" id="1486917"/>
    <lineage>
        <taxon>Eukaryota</taxon>
        <taxon>Sar</taxon>
        <taxon>Stramenopiles</taxon>
        <taxon>Ochrophyta</taxon>
        <taxon>Bacillariophyta</taxon>
        <taxon>Bacillariophyceae</taxon>
        <taxon>Bacillariophycidae</taxon>
        <taxon>Naviculales</taxon>
        <taxon>Naviculaceae</taxon>
        <taxon>Craspedostauros</taxon>
    </lineage>
</organism>
<name>A0A7R9ZKV5_9STRA</name>
<evidence type="ECO:0000256" key="2">
    <source>
        <dbReference type="ARBA" id="ARBA00022723"/>
    </source>
</evidence>
<dbReference type="SUPFAM" id="SSF81665">
    <property type="entry name" value="Calcium ATPase, transmembrane domain M"/>
    <property type="match status" value="1"/>
</dbReference>
<dbReference type="GO" id="GO:0016020">
    <property type="term" value="C:membrane"/>
    <property type="evidence" value="ECO:0007669"/>
    <property type="project" value="UniProtKB-SubCell"/>
</dbReference>
<evidence type="ECO:0000256" key="7">
    <source>
        <dbReference type="SAM" id="Phobius"/>
    </source>
</evidence>
<evidence type="ECO:0000256" key="4">
    <source>
        <dbReference type="ARBA" id="ARBA00022840"/>
    </source>
</evidence>